<organism evidence="2 3">
    <name type="scientific">Opisthorchis viverrini</name>
    <name type="common">Southeast Asian liver fluke</name>
    <dbReference type="NCBI Taxonomy" id="6198"/>
    <lineage>
        <taxon>Eukaryota</taxon>
        <taxon>Metazoa</taxon>
        <taxon>Spiralia</taxon>
        <taxon>Lophotrochozoa</taxon>
        <taxon>Platyhelminthes</taxon>
        <taxon>Trematoda</taxon>
        <taxon>Digenea</taxon>
        <taxon>Opisthorchiida</taxon>
        <taxon>Opisthorchiata</taxon>
        <taxon>Opisthorchiidae</taxon>
        <taxon>Opisthorchis</taxon>
    </lineage>
</organism>
<evidence type="ECO:0000313" key="2">
    <source>
        <dbReference type="EMBL" id="KER31588.1"/>
    </source>
</evidence>
<protein>
    <submittedName>
        <fullName evidence="2">Uncharacterized protein</fullName>
    </submittedName>
</protein>
<reference evidence="2 3" key="1">
    <citation type="submission" date="2013-11" db="EMBL/GenBank/DDBJ databases">
        <title>Opisthorchis viverrini - life in the bile duct.</title>
        <authorList>
            <person name="Young N.D."/>
            <person name="Nagarajan N."/>
            <person name="Lin S.J."/>
            <person name="Korhonen P.K."/>
            <person name="Jex A.R."/>
            <person name="Hall R.S."/>
            <person name="Safavi-Hemami H."/>
            <person name="Kaewkong W."/>
            <person name="Bertrand D."/>
            <person name="Gao S."/>
            <person name="Seet Q."/>
            <person name="Wongkham S."/>
            <person name="Teh B.T."/>
            <person name="Wongkham C."/>
            <person name="Intapan P.M."/>
            <person name="Maleewong W."/>
            <person name="Yang X."/>
            <person name="Hu M."/>
            <person name="Wang Z."/>
            <person name="Hofmann A."/>
            <person name="Sternberg P.W."/>
            <person name="Tan P."/>
            <person name="Wang J."/>
            <person name="Gasser R.B."/>
        </authorList>
    </citation>
    <scope>NUCLEOTIDE SEQUENCE [LARGE SCALE GENOMIC DNA]</scope>
</reference>
<evidence type="ECO:0000256" key="1">
    <source>
        <dbReference type="SAM" id="MobiDB-lite"/>
    </source>
</evidence>
<sequence length="116" mass="13213">MAAGKGRSRRQIRWQIPLRQSGQNENEQSTMLRITGDRRSTDATRGVEGTRAHHGAAQQGDTPCRKYRPLHGHLTPRECYQICKAAYHHAVITVACTLIKNSRYQTFYPFMGELSQ</sequence>
<feature type="compositionally biased region" description="Basic residues" evidence="1">
    <location>
        <begin position="1"/>
        <end position="12"/>
    </location>
</feature>
<dbReference type="OrthoDB" id="10554966at2759"/>
<evidence type="ECO:0000313" key="3">
    <source>
        <dbReference type="Proteomes" id="UP000054324"/>
    </source>
</evidence>
<name>A0A074ZVU8_OPIVI</name>
<dbReference type="Proteomes" id="UP000054324">
    <property type="component" value="Unassembled WGS sequence"/>
</dbReference>
<gene>
    <name evidence="2" type="ORF">T265_02225</name>
</gene>
<dbReference type="GeneID" id="20316413"/>
<dbReference type="EMBL" id="KL596644">
    <property type="protein sequence ID" value="KER31588.1"/>
    <property type="molecule type" value="Genomic_DNA"/>
</dbReference>
<feature type="compositionally biased region" description="Polar residues" evidence="1">
    <location>
        <begin position="18"/>
        <end position="32"/>
    </location>
</feature>
<dbReference type="CTD" id="20316413"/>
<proteinExistence type="predicted"/>
<dbReference type="RefSeq" id="XP_009164677.1">
    <property type="nucleotide sequence ID" value="XM_009166413.1"/>
</dbReference>
<feature type="region of interest" description="Disordered" evidence="1">
    <location>
        <begin position="1"/>
        <end position="64"/>
    </location>
</feature>
<accession>A0A074ZVU8</accession>
<keyword evidence="3" id="KW-1185">Reference proteome</keyword>
<dbReference type="KEGG" id="ovi:T265_02225"/>
<dbReference type="AlphaFoldDB" id="A0A074ZVU8"/>